<reference evidence="1 2" key="1">
    <citation type="submission" date="2020-10" db="EMBL/GenBank/DDBJ databases">
        <title>Ca. Dormibacterota MAGs.</title>
        <authorList>
            <person name="Montgomery K."/>
        </authorList>
    </citation>
    <scope>NUCLEOTIDE SEQUENCE [LARGE SCALE GENOMIC DNA]</scope>
    <source>
        <strain evidence="1">Mitchell_Peninsula_5</strain>
    </source>
</reference>
<proteinExistence type="predicted"/>
<dbReference type="AlphaFoldDB" id="A0A934NGP4"/>
<dbReference type="Proteomes" id="UP000614410">
    <property type="component" value="Unassembled WGS sequence"/>
</dbReference>
<dbReference type="EMBL" id="JAEKNN010000046">
    <property type="protein sequence ID" value="MBJ7609546.1"/>
    <property type="molecule type" value="Genomic_DNA"/>
</dbReference>
<organism evidence="1 2">
    <name type="scientific">Candidatus Amunia macphersoniae</name>
    <dbReference type="NCBI Taxonomy" id="3127014"/>
    <lineage>
        <taxon>Bacteria</taxon>
        <taxon>Bacillati</taxon>
        <taxon>Candidatus Dormiibacterota</taxon>
        <taxon>Candidatus Dormibacteria</taxon>
        <taxon>Candidatus Aeolococcales</taxon>
        <taxon>Candidatus Aeolococcaceae</taxon>
        <taxon>Candidatus Amunia</taxon>
    </lineage>
</organism>
<name>A0A934NGP4_9BACT</name>
<evidence type="ECO:0000313" key="2">
    <source>
        <dbReference type="Proteomes" id="UP000614410"/>
    </source>
</evidence>
<evidence type="ECO:0000313" key="1">
    <source>
        <dbReference type="EMBL" id="MBJ7609546.1"/>
    </source>
</evidence>
<sequence>MVQLEERFTTVRGMDRVTPAEVEEAGHGWTDWYIGRRLELITAFLGDHPLALAPTPAQVA</sequence>
<comment type="caution">
    <text evidence="1">The sequence shown here is derived from an EMBL/GenBank/DDBJ whole genome shotgun (WGS) entry which is preliminary data.</text>
</comment>
<protein>
    <submittedName>
        <fullName evidence="1">Uncharacterized protein</fullName>
    </submittedName>
</protein>
<gene>
    <name evidence="1" type="ORF">JF887_08995</name>
</gene>
<accession>A0A934NGP4</accession>